<gene>
    <name evidence="4 5" type="primary">rpl19</name>
</gene>
<evidence type="ECO:0000256" key="4">
    <source>
        <dbReference type="HAMAP-Rule" id="MF_00402"/>
    </source>
</evidence>
<accession>A0A4D6C3Z5</accession>
<keyword evidence="2 4" id="KW-0689">Ribosomal protein</keyword>
<dbReference type="AlphaFoldDB" id="A0A4D6C3Z5"/>
<dbReference type="GO" id="GO:0009507">
    <property type="term" value="C:chloroplast"/>
    <property type="evidence" value="ECO:0007669"/>
    <property type="project" value="UniProtKB-SubCell"/>
</dbReference>
<evidence type="ECO:0000256" key="2">
    <source>
        <dbReference type="ARBA" id="ARBA00022980"/>
    </source>
</evidence>
<dbReference type="InterPro" id="IPR001857">
    <property type="entry name" value="Ribosomal_bL19"/>
</dbReference>
<protein>
    <recommendedName>
        <fullName evidence="4">Large ribosomal subunit protein bL19c</fullName>
    </recommendedName>
</protein>
<evidence type="ECO:0000256" key="3">
    <source>
        <dbReference type="ARBA" id="ARBA00023274"/>
    </source>
</evidence>
<evidence type="ECO:0000256" key="1">
    <source>
        <dbReference type="ARBA" id="ARBA00005781"/>
    </source>
</evidence>
<dbReference type="Pfam" id="PF01245">
    <property type="entry name" value="Ribosomal_L19"/>
    <property type="match status" value="1"/>
</dbReference>
<dbReference type="SUPFAM" id="SSF50104">
    <property type="entry name" value="Translation proteins SH3-like domain"/>
    <property type="match status" value="1"/>
</dbReference>
<geneLocation type="chloroplast" evidence="5"/>
<keyword evidence="5" id="KW-0150">Chloroplast</keyword>
<dbReference type="GO" id="GO:1990904">
    <property type="term" value="C:ribonucleoprotein complex"/>
    <property type="evidence" value="ECO:0007669"/>
    <property type="project" value="UniProtKB-KW"/>
</dbReference>
<dbReference type="PANTHER" id="PTHR15680">
    <property type="entry name" value="RIBOSOMAL PROTEIN L19"/>
    <property type="match status" value="1"/>
</dbReference>
<evidence type="ECO:0000313" key="5">
    <source>
        <dbReference type="EMBL" id="QBX98412.1"/>
    </source>
</evidence>
<dbReference type="InterPro" id="IPR038657">
    <property type="entry name" value="Ribosomal_bL19_sf"/>
</dbReference>
<dbReference type="PANTHER" id="PTHR15680:SF9">
    <property type="entry name" value="LARGE RIBOSOMAL SUBUNIT PROTEIN BL19M"/>
    <property type="match status" value="1"/>
</dbReference>
<dbReference type="GO" id="GO:0006412">
    <property type="term" value="P:translation"/>
    <property type="evidence" value="ECO:0007669"/>
    <property type="project" value="UniProtKB-UniRule"/>
</dbReference>
<dbReference type="EMBL" id="MK085997">
    <property type="protein sequence ID" value="QBX98412.1"/>
    <property type="molecule type" value="Genomic_DNA"/>
</dbReference>
<keyword evidence="5" id="KW-0934">Plastid</keyword>
<comment type="similarity">
    <text evidence="1 4">Belongs to the bacterial ribosomal protein bL19 family.</text>
</comment>
<keyword evidence="3 4" id="KW-0687">Ribonucleoprotein</keyword>
<name>A0A4D6C3Z5_9CHLO</name>
<dbReference type="NCBIfam" id="TIGR01024">
    <property type="entry name" value="rplS_bact"/>
    <property type="match status" value="1"/>
</dbReference>
<dbReference type="PRINTS" id="PR00061">
    <property type="entry name" value="RIBOSOMALL19"/>
</dbReference>
<reference evidence="5" key="1">
    <citation type="journal article" date="2019" name="Genome Biol. Evol.">
        <title>Tracing the Evolution of the Plastome and Mitogenome in the Chloropicophyceae Uncovered Convergent tRNA Gene Losses and a Variant Plastid Genetic Code.</title>
        <authorList>
            <person name="Turmel M."/>
            <person name="Dos Santos A.L."/>
            <person name="Otis C."/>
            <person name="Sergerie R."/>
            <person name="Lemieux C."/>
        </authorList>
    </citation>
    <scope>NUCLEOTIDE SEQUENCE</scope>
</reference>
<dbReference type="InterPro" id="IPR008991">
    <property type="entry name" value="Translation_prot_SH3-like_sf"/>
</dbReference>
<dbReference type="GO" id="GO:0005840">
    <property type="term" value="C:ribosome"/>
    <property type="evidence" value="ECO:0007669"/>
    <property type="project" value="UniProtKB-KW"/>
</dbReference>
<dbReference type="Gene3D" id="2.30.30.790">
    <property type="match status" value="1"/>
</dbReference>
<organism evidence="5">
    <name type="scientific">Chloropicon sp. RCC4434</name>
    <dbReference type="NCBI Taxonomy" id="2565277"/>
    <lineage>
        <taxon>Eukaryota</taxon>
        <taxon>Viridiplantae</taxon>
        <taxon>Chlorophyta</taxon>
        <taxon>Chloropicophyceae</taxon>
        <taxon>Chloropicales</taxon>
        <taxon>Chloropicaceae</taxon>
        <taxon>Chloropicon</taxon>
    </lineage>
</organism>
<dbReference type="HAMAP" id="MF_00402">
    <property type="entry name" value="Ribosomal_bL19"/>
    <property type="match status" value="1"/>
</dbReference>
<dbReference type="GO" id="GO:0003735">
    <property type="term" value="F:structural constituent of ribosome"/>
    <property type="evidence" value="ECO:0007669"/>
    <property type="project" value="InterPro"/>
</dbReference>
<proteinExistence type="inferred from homology"/>
<dbReference type="PIRSF" id="PIRSF002191">
    <property type="entry name" value="Ribosomal_L19"/>
    <property type="match status" value="1"/>
</dbReference>
<sequence length="118" mass="13567">MNQWIQKVEAPRLKDVESENRSDISIGDTVKLGIQITEGDRTRVQNYQGTVIRQHRGGVRSTITVRRVFQGVGIERVFPLYSPIVVKVEILKKGKVRRAKLNFLRNRRGKAARLKTKN</sequence>
<comment type="subcellular location">
    <subcellularLocation>
        <location evidence="4">Plastid</location>
        <location evidence="4">Chloroplast</location>
    </subcellularLocation>
</comment>